<evidence type="ECO:0008006" key="4">
    <source>
        <dbReference type="Google" id="ProtNLM"/>
    </source>
</evidence>
<gene>
    <name evidence="2" type="ORF">KIW84_061653</name>
</gene>
<dbReference type="AlphaFoldDB" id="A0A9D5A4R6"/>
<dbReference type="Proteomes" id="UP001058974">
    <property type="component" value="Chromosome 6"/>
</dbReference>
<proteinExistence type="predicted"/>
<comment type="caution">
    <text evidence="2">The sequence shown here is derived from an EMBL/GenBank/DDBJ whole genome shotgun (WGS) entry which is preliminary data.</text>
</comment>
<keyword evidence="3" id="KW-1185">Reference proteome</keyword>
<feature type="region of interest" description="Disordered" evidence="1">
    <location>
        <begin position="110"/>
        <end position="147"/>
    </location>
</feature>
<dbReference type="SUPFAM" id="SSF51161">
    <property type="entry name" value="Trimeric LpxA-like enzymes"/>
    <property type="match status" value="1"/>
</dbReference>
<accession>A0A9D5A4R6</accession>
<dbReference type="InterPro" id="IPR011004">
    <property type="entry name" value="Trimer_LpxA-like_sf"/>
</dbReference>
<dbReference type="PANTHER" id="PTHR31973:SF187">
    <property type="entry name" value="MUTATOR TRANSPOSASE MUDRA PROTEIN"/>
    <property type="match status" value="1"/>
</dbReference>
<feature type="compositionally biased region" description="Basic and acidic residues" evidence="1">
    <location>
        <begin position="118"/>
        <end position="130"/>
    </location>
</feature>
<protein>
    <recommendedName>
        <fullName evidence="4">Transposase MuDR plant domain-containing protein</fullName>
    </recommendedName>
</protein>
<sequence>MDKIPSAIEKSNEEEKLCISELGIVDEAEIWQDISFDDGEFQCTGEKFIDNEVGVKVELDNDVEVEVELDNDVEVGDDAEVGGDAEVGDDVEVGDDAEVCEDSEHVLDWTTVMPTETTKPHDNDFHHDNGEDSDQLHTPPGSEDDEEYERFPSYKVGEEIKFQLGMIFNNKDFVRDAIKEYDMLEKKNVYLNKNDGKRMIVRCIDEYKIYMGIGKKFGNQYWQVVNLYDEHNCHRTTQNRQAKIEWLGKQFIHILRHTLDMKPVGLGLVPIVQGLSEHVEQHLCVKHLYGNWKKKYLSMELKESIWSAARAITIQG</sequence>
<reference evidence="2 3" key="1">
    <citation type="journal article" date="2022" name="Nat. Genet.">
        <title>Improved pea reference genome and pan-genome highlight genomic features and evolutionary characteristics.</title>
        <authorList>
            <person name="Yang T."/>
            <person name="Liu R."/>
            <person name="Luo Y."/>
            <person name="Hu S."/>
            <person name="Wang D."/>
            <person name="Wang C."/>
            <person name="Pandey M.K."/>
            <person name="Ge S."/>
            <person name="Xu Q."/>
            <person name="Li N."/>
            <person name="Li G."/>
            <person name="Huang Y."/>
            <person name="Saxena R.K."/>
            <person name="Ji Y."/>
            <person name="Li M."/>
            <person name="Yan X."/>
            <person name="He Y."/>
            <person name="Liu Y."/>
            <person name="Wang X."/>
            <person name="Xiang C."/>
            <person name="Varshney R.K."/>
            <person name="Ding H."/>
            <person name="Gao S."/>
            <person name="Zong X."/>
        </authorList>
    </citation>
    <scope>NUCLEOTIDE SEQUENCE [LARGE SCALE GENOMIC DNA]</scope>
    <source>
        <strain evidence="2 3">cv. Zhongwan 6</strain>
    </source>
</reference>
<evidence type="ECO:0000313" key="2">
    <source>
        <dbReference type="EMBL" id="KAI5395136.1"/>
    </source>
</evidence>
<organism evidence="2 3">
    <name type="scientific">Pisum sativum</name>
    <name type="common">Garden pea</name>
    <name type="synonym">Lathyrus oleraceus</name>
    <dbReference type="NCBI Taxonomy" id="3888"/>
    <lineage>
        <taxon>Eukaryota</taxon>
        <taxon>Viridiplantae</taxon>
        <taxon>Streptophyta</taxon>
        <taxon>Embryophyta</taxon>
        <taxon>Tracheophyta</taxon>
        <taxon>Spermatophyta</taxon>
        <taxon>Magnoliopsida</taxon>
        <taxon>eudicotyledons</taxon>
        <taxon>Gunneridae</taxon>
        <taxon>Pentapetalae</taxon>
        <taxon>rosids</taxon>
        <taxon>fabids</taxon>
        <taxon>Fabales</taxon>
        <taxon>Fabaceae</taxon>
        <taxon>Papilionoideae</taxon>
        <taxon>50 kb inversion clade</taxon>
        <taxon>NPAAA clade</taxon>
        <taxon>Hologalegina</taxon>
        <taxon>IRL clade</taxon>
        <taxon>Fabeae</taxon>
        <taxon>Lathyrus</taxon>
    </lineage>
</organism>
<name>A0A9D5A4R6_PEA</name>
<evidence type="ECO:0000313" key="3">
    <source>
        <dbReference type="Proteomes" id="UP001058974"/>
    </source>
</evidence>
<dbReference type="PANTHER" id="PTHR31973">
    <property type="entry name" value="POLYPROTEIN, PUTATIVE-RELATED"/>
    <property type="match status" value="1"/>
</dbReference>
<dbReference type="Gramene" id="Psat06G0165300-T1">
    <property type="protein sequence ID" value="KAI5395136.1"/>
    <property type="gene ID" value="KIW84_061653"/>
</dbReference>
<dbReference type="EMBL" id="JAMSHJ010000006">
    <property type="protein sequence ID" value="KAI5395136.1"/>
    <property type="molecule type" value="Genomic_DNA"/>
</dbReference>
<evidence type="ECO:0000256" key="1">
    <source>
        <dbReference type="SAM" id="MobiDB-lite"/>
    </source>
</evidence>